<dbReference type="GO" id="GO:0006096">
    <property type="term" value="P:glycolytic process"/>
    <property type="evidence" value="ECO:0007669"/>
    <property type="project" value="UniProtKB-KW"/>
</dbReference>
<comment type="subunit">
    <text evidence="4">Homodimer. Part of the 2-oxoglutarate dehydrogenase (OGDH) complex composed of E1 (2-oxoglutarate dehydrogenase), E2 (dihydrolipoamide succinyltransferase) and E3 (dihydrolipoamide dehydrogenase); the complex contains multiple copies of the three enzymatic components (E1, E2 and E3).</text>
</comment>
<dbReference type="Pfam" id="PF16078">
    <property type="entry name" value="2-oxogl_dehyd_N"/>
    <property type="match status" value="1"/>
</dbReference>
<comment type="similarity">
    <text evidence="3">Belongs to the alpha-ketoglutarate dehydrogenase family.</text>
</comment>
<evidence type="ECO:0000313" key="15">
    <source>
        <dbReference type="Proteomes" id="UP000185544"/>
    </source>
</evidence>
<feature type="domain" description="Transketolase-like pyrimidine-binding" evidence="13">
    <location>
        <begin position="588"/>
        <end position="781"/>
    </location>
</feature>
<accession>A0A1L6MWW5</accession>
<gene>
    <name evidence="14" type="ORF">BCY86_03950</name>
</gene>
<dbReference type="NCBIfam" id="NF008907">
    <property type="entry name" value="PRK12270.1"/>
    <property type="match status" value="1"/>
</dbReference>
<evidence type="ECO:0000256" key="10">
    <source>
        <dbReference type="ARBA" id="ARBA00030680"/>
    </source>
</evidence>
<dbReference type="GO" id="GO:0045252">
    <property type="term" value="C:oxoglutarate dehydrogenase complex"/>
    <property type="evidence" value="ECO:0007669"/>
    <property type="project" value="TreeGrafter"/>
</dbReference>
<comment type="function">
    <text evidence="2">E1 component of the 2-oxoglutarate dehydrogenase (OGDH) complex which catalyzes the decarboxylation of 2-oxoglutarate, the first step in the conversion of 2-oxoglutarate to succinyl-CoA and CO(2).</text>
</comment>
<dbReference type="NCBIfam" id="TIGR00239">
    <property type="entry name" value="2oxo_dh_E1"/>
    <property type="match status" value="1"/>
</dbReference>
<dbReference type="InterPro" id="IPR042179">
    <property type="entry name" value="KGD_C_sf"/>
</dbReference>
<dbReference type="CDD" id="cd02016">
    <property type="entry name" value="TPP_E1_OGDC_like"/>
    <property type="match status" value="1"/>
</dbReference>
<evidence type="ECO:0000256" key="9">
    <source>
        <dbReference type="ARBA" id="ARBA00023152"/>
    </source>
</evidence>
<comment type="catalytic activity">
    <reaction evidence="11">
        <text>N(6)-[(R)-lipoyl]-L-lysyl-[protein] + 2-oxoglutarate + H(+) = N(6)-[(R)-S(8)-succinyldihydrolipoyl]-L-lysyl-[protein] + CO2</text>
        <dbReference type="Rhea" id="RHEA:12188"/>
        <dbReference type="Rhea" id="RHEA-COMP:10474"/>
        <dbReference type="Rhea" id="RHEA-COMP:20092"/>
        <dbReference type="ChEBI" id="CHEBI:15378"/>
        <dbReference type="ChEBI" id="CHEBI:16526"/>
        <dbReference type="ChEBI" id="CHEBI:16810"/>
        <dbReference type="ChEBI" id="CHEBI:83099"/>
        <dbReference type="ChEBI" id="CHEBI:83120"/>
        <dbReference type="EC" id="1.2.4.2"/>
    </reaction>
</comment>
<evidence type="ECO:0000256" key="6">
    <source>
        <dbReference type="ARBA" id="ARBA00013321"/>
    </source>
</evidence>
<dbReference type="GO" id="GO:0030976">
    <property type="term" value="F:thiamine pyrophosphate binding"/>
    <property type="evidence" value="ECO:0007669"/>
    <property type="project" value="InterPro"/>
</dbReference>
<dbReference type="EC" id="1.2.4.2" evidence="5"/>
<dbReference type="GO" id="GO:0006099">
    <property type="term" value="P:tricarboxylic acid cycle"/>
    <property type="evidence" value="ECO:0007669"/>
    <property type="project" value="TreeGrafter"/>
</dbReference>
<dbReference type="Gene3D" id="3.40.50.970">
    <property type="match status" value="1"/>
</dbReference>
<evidence type="ECO:0000256" key="8">
    <source>
        <dbReference type="ARBA" id="ARBA00023052"/>
    </source>
</evidence>
<dbReference type="InterPro" id="IPR029061">
    <property type="entry name" value="THDP-binding"/>
</dbReference>
<dbReference type="Proteomes" id="UP000185544">
    <property type="component" value="Chromosome"/>
</dbReference>
<feature type="region of interest" description="Disordered" evidence="12">
    <location>
        <begin position="520"/>
        <end position="542"/>
    </location>
</feature>
<organism evidence="14 15">
    <name type="scientific">Pajaroellobacter abortibovis</name>
    <dbReference type="NCBI Taxonomy" id="1882918"/>
    <lineage>
        <taxon>Bacteria</taxon>
        <taxon>Pseudomonadati</taxon>
        <taxon>Myxococcota</taxon>
        <taxon>Polyangia</taxon>
        <taxon>Polyangiales</taxon>
        <taxon>Polyangiaceae</taxon>
    </lineage>
</organism>
<dbReference type="PIRSF" id="PIRSF000157">
    <property type="entry name" value="Oxoglu_dh_E1"/>
    <property type="match status" value="1"/>
</dbReference>
<name>A0A1L6MWW5_9BACT</name>
<dbReference type="Gene3D" id="3.40.50.12470">
    <property type="match status" value="1"/>
</dbReference>
<dbReference type="Pfam" id="PF02779">
    <property type="entry name" value="Transket_pyr"/>
    <property type="match status" value="1"/>
</dbReference>
<dbReference type="Gene3D" id="3.40.50.11610">
    <property type="entry name" value="Multifunctional 2-oxoglutarate metabolism enzyme, C-terminal domain"/>
    <property type="match status" value="1"/>
</dbReference>
<dbReference type="AlphaFoldDB" id="A0A1L6MWW5"/>
<dbReference type="FunFam" id="3.40.50.12470:FF:000009">
    <property type="entry name" value="2-oxoglutarate dehydrogenase E1 component"/>
    <property type="match status" value="1"/>
</dbReference>
<evidence type="ECO:0000256" key="12">
    <source>
        <dbReference type="SAM" id="MobiDB-lite"/>
    </source>
</evidence>
<keyword evidence="8" id="KW-0786">Thiamine pyrophosphate</keyword>
<evidence type="ECO:0000256" key="1">
    <source>
        <dbReference type="ARBA" id="ARBA00001964"/>
    </source>
</evidence>
<protein>
    <recommendedName>
        <fullName evidence="6">2-oxoglutarate dehydrogenase E1 component</fullName>
        <ecNumber evidence="5">1.2.4.2</ecNumber>
    </recommendedName>
    <alternativeName>
        <fullName evidence="10">Alpha-ketoglutarate dehydrogenase</fullName>
    </alternativeName>
</protein>
<evidence type="ECO:0000256" key="5">
    <source>
        <dbReference type="ARBA" id="ARBA00012280"/>
    </source>
</evidence>
<dbReference type="SUPFAM" id="SSF52518">
    <property type="entry name" value="Thiamin diphosphate-binding fold (THDP-binding)"/>
    <property type="match status" value="2"/>
</dbReference>
<proteinExistence type="inferred from homology"/>
<dbReference type="OrthoDB" id="9759785at2"/>
<evidence type="ECO:0000256" key="2">
    <source>
        <dbReference type="ARBA" id="ARBA00003906"/>
    </source>
</evidence>
<dbReference type="EMBL" id="CP016908">
    <property type="protein sequence ID" value="APR99925.1"/>
    <property type="molecule type" value="Genomic_DNA"/>
</dbReference>
<dbReference type="KEGG" id="pabo:BCY86_03950"/>
<dbReference type="Pfam" id="PF00676">
    <property type="entry name" value="E1_dh"/>
    <property type="match status" value="1"/>
</dbReference>
<evidence type="ECO:0000256" key="7">
    <source>
        <dbReference type="ARBA" id="ARBA00023002"/>
    </source>
</evidence>
<dbReference type="InterPro" id="IPR005475">
    <property type="entry name" value="Transketolase-like_Pyr-bd"/>
</dbReference>
<dbReference type="Gene3D" id="1.10.287.1150">
    <property type="entry name" value="TPP helical domain"/>
    <property type="match status" value="1"/>
</dbReference>
<dbReference type="InterPro" id="IPR011603">
    <property type="entry name" value="2oxoglutarate_DH_E1"/>
</dbReference>
<dbReference type="PANTHER" id="PTHR23152">
    <property type="entry name" value="2-OXOGLUTARATE DEHYDROGENASE"/>
    <property type="match status" value="1"/>
</dbReference>
<dbReference type="RefSeq" id="WP_075276575.1">
    <property type="nucleotide sequence ID" value="NZ_CP016908.1"/>
</dbReference>
<comment type="cofactor">
    <cofactor evidence="1">
        <name>thiamine diphosphate</name>
        <dbReference type="ChEBI" id="CHEBI:58937"/>
    </cofactor>
</comment>
<evidence type="ECO:0000256" key="11">
    <source>
        <dbReference type="ARBA" id="ARBA00051911"/>
    </source>
</evidence>
<sequence>MCKQAPSKTFYEFGINAGYVEELYTEYLYRPKSVSDNWHTFFETMEGNVTCLDSTLQDMLTYTTPSRERTLAAIELSEVAVQARMYKLVNTYRTRGHLFAHLDPLKENIQAASELHLSHFGLTENDLEKVFPTVGVAGLPSSAPLQTIIDHLQITYCRSIGVEFTHIENPKAQQWLQEKMESTQNRAALNRSELLYILKKLTDAEILEQFLYKNYVGAKRFSLEGAESMIALIDLLVETASTYGVQEIVIGMAHRGRLNVLINILGKNPRELFAAFDDKHPERFLGSGDVKYHLGYSSDRVTKNGALVHLSLAFNPSHLEWVNPVVEGRVRAKQDREKQKVVMPLLIHGDASFIGQGIVMETLNLSKLPGYSTGGTVHLVVNNQIGFTTNPEDARSTRYCTDITHMLGIPVFHVNGEDPEAVIQVTKLAIAFRQQFATDVVIDMYCYRKHGHNEGDEPRYTQPLMYARIDQKPTVREMYVQHLTTLGEVTQNEADTIIQECTKILDQALEEARKGDYNQKPSTMQGLWTPYKGGSDKKTPEGTTAIPKKTLLHLLDQLSIIPSSFKAHPKVVRLIEQRKERALADQPLDWGAGEHLAFASLLVEKIPIRLTGQDVQRGTFSHRHAVLLDMESGESYIPLNHLSPGQASLQIYNSPLSEAGVLGFEYGYSLDYPDGLVLWEAQFGDFWNSAQVIVDQFIASAEDKWRRLSGLVLLLPHGYEGAGPEHSSARIERFLQLASNDNIQICTPTTPAQFFHLLRRQVHRPLRKPLVVFTPKSLLRHPDATSRLKEFTEGGFQRILGDPTVEFSKAKTILLTSGKVYYDLLKTREEKKQYDTAILRLEQLYPISPFLLRCLQQYKKGIPVVWVQEEPLNMGGWYFMNARQEEWLGNDFPLSVVARPESASPATGSKASHDLEQKVLLDQAFKSKK</sequence>
<dbReference type="STRING" id="1882918.BCY86_03950"/>
<evidence type="ECO:0000256" key="3">
    <source>
        <dbReference type="ARBA" id="ARBA00006936"/>
    </source>
</evidence>
<keyword evidence="7" id="KW-0560">Oxidoreductase</keyword>
<dbReference type="InterPro" id="IPR032106">
    <property type="entry name" value="2-oxogl_dehyd_N"/>
</dbReference>
<evidence type="ECO:0000313" key="14">
    <source>
        <dbReference type="EMBL" id="APR99925.1"/>
    </source>
</evidence>
<keyword evidence="15" id="KW-1185">Reference proteome</keyword>
<evidence type="ECO:0000256" key="4">
    <source>
        <dbReference type="ARBA" id="ARBA00011301"/>
    </source>
</evidence>
<reference evidence="14 15" key="1">
    <citation type="submission" date="2016-08" db="EMBL/GenBank/DDBJ databases">
        <title>Identification and validation of antigenic proteins from Pajaroellobacter abortibovis using de-novo genome sequence assembly and reverse vaccinology.</title>
        <authorList>
            <person name="Welly B.T."/>
            <person name="Miller M.R."/>
            <person name="Stott J.L."/>
            <person name="Blanchard M.T."/>
            <person name="Islas-Trejo A.D."/>
            <person name="O'Rourke S.M."/>
            <person name="Young A.E."/>
            <person name="Medrano J.F."/>
            <person name="Van Eenennaam A.L."/>
        </authorList>
    </citation>
    <scope>NUCLEOTIDE SEQUENCE [LARGE SCALE GENOMIC DNA]</scope>
    <source>
        <strain evidence="14 15">BTF92-0548A/99-0131</strain>
    </source>
</reference>
<dbReference type="InterPro" id="IPR031717">
    <property type="entry name" value="ODO-1/KGD_C"/>
</dbReference>
<dbReference type="SMART" id="SM00861">
    <property type="entry name" value="Transket_pyr"/>
    <property type="match status" value="1"/>
</dbReference>
<dbReference type="GO" id="GO:0005829">
    <property type="term" value="C:cytosol"/>
    <property type="evidence" value="ECO:0007669"/>
    <property type="project" value="TreeGrafter"/>
</dbReference>
<evidence type="ECO:0000259" key="13">
    <source>
        <dbReference type="SMART" id="SM00861"/>
    </source>
</evidence>
<dbReference type="InterPro" id="IPR001017">
    <property type="entry name" value="DH_E1"/>
</dbReference>
<dbReference type="Pfam" id="PF16870">
    <property type="entry name" value="OxoGdeHyase_C"/>
    <property type="match status" value="1"/>
</dbReference>
<keyword evidence="9" id="KW-0324">Glycolysis</keyword>
<dbReference type="GO" id="GO:0004591">
    <property type="term" value="F:oxoglutarate dehydrogenase (succinyl-transferring) activity"/>
    <property type="evidence" value="ECO:0007669"/>
    <property type="project" value="UniProtKB-EC"/>
</dbReference>
<dbReference type="PANTHER" id="PTHR23152:SF4">
    <property type="entry name" value="2-OXOADIPATE DEHYDROGENASE COMPLEX COMPONENT E1"/>
    <property type="match status" value="1"/>
</dbReference>
<dbReference type="NCBIfam" id="NF006914">
    <property type="entry name" value="PRK09404.1"/>
    <property type="match status" value="1"/>
</dbReference>